<evidence type="ECO:0000313" key="6">
    <source>
        <dbReference type="Proteomes" id="UP000199028"/>
    </source>
</evidence>
<dbReference type="Gene3D" id="3.40.50.2000">
    <property type="entry name" value="Glycogen Phosphorylase B"/>
    <property type="match status" value="2"/>
</dbReference>
<dbReference type="Proteomes" id="UP000199028">
    <property type="component" value="Unassembled WGS sequence"/>
</dbReference>
<proteinExistence type="predicted"/>
<dbReference type="RefSeq" id="WP_342768639.1">
    <property type="nucleotide sequence ID" value="NZ_FOFT01000001.1"/>
</dbReference>
<dbReference type="PROSITE" id="PS51257">
    <property type="entry name" value="PROKAR_LIPOPROTEIN"/>
    <property type="match status" value="1"/>
</dbReference>
<dbReference type="GO" id="GO:0016757">
    <property type="term" value="F:glycosyltransferase activity"/>
    <property type="evidence" value="ECO:0007669"/>
    <property type="project" value="UniProtKB-KW"/>
</dbReference>
<dbReference type="InterPro" id="IPR001296">
    <property type="entry name" value="Glyco_trans_1"/>
</dbReference>
<evidence type="ECO:0000256" key="1">
    <source>
        <dbReference type="ARBA" id="ARBA00022676"/>
    </source>
</evidence>
<organism evidence="5 6">
    <name type="scientific">Lentzea flaviverrucosa</name>
    <dbReference type="NCBI Taxonomy" id="200379"/>
    <lineage>
        <taxon>Bacteria</taxon>
        <taxon>Bacillati</taxon>
        <taxon>Actinomycetota</taxon>
        <taxon>Actinomycetes</taxon>
        <taxon>Pseudonocardiales</taxon>
        <taxon>Pseudonocardiaceae</taxon>
        <taxon>Lentzea</taxon>
    </lineage>
</organism>
<evidence type="ECO:0000259" key="3">
    <source>
        <dbReference type="Pfam" id="PF00534"/>
    </source>
</evidence>
<feature type="domain" description="Glycosyltransferase subfamily 4-like N-terminal" evidence="4">
    <location>
        <begin position="19"/>
        <end position="179"/>
    </location>
</feature>
<evidence type="ECO:0000256" key="2">
    <source>
        <dbReference type="ARBA" id="ARBA00022679"/>
    </source>
</evidence>
<dbReference type="SUPFAM" id="SSF53756">
    <property type="entry name" value="UDP-Glycosyltransferase/glycogen phosphorylase"/>
    <property type="match status" value="1"/>
</dbReference>
<keyword evidence="1" id="KW-0328">Glycosyltransferase</keyword>
<evidence type="ECO:0000313" key="5">
    <source>
        <dbReference type="EMBL" id="SEP86849.1"/>
    </source>
</evidence>
<dbReference type="AlphaFoldDB" id="A0A1H9BDB2"/>
<protein>
    <submittedName>
        <fullName evidence="5">Glycosyltransferase involved in cell wall bisynthesis</fullName>
    </submittedName>
</protein>
<accession>A0A1H9BDB2</accession>
<dbReference type="InterPro" id="IPR028098">
    <property type="entry name" value="Glyco_trans_4-like_N"/>
</dbReference>
<sequence>MEHDRLRIAMVSVEEPSAGQRVHVAGLSAALACRGHAVTAYTRLESALSPDRERTELGYDVVRLSAGPVVPIDENEMISQIGRLAELLGREWRDAPPDVVHAHGWTSGLASVLAEHRGTPVVQTYYGLGGSVRRSLAERIVGREVARVAAMSSNEVLALVRTGVGRSRISVVPTGVDVQMFTPWGRTARRGTRSRIVTAAPQRGLADLVKVLSHVEDAELLIIGGPGKRRIGQDPGLRRLRALAVDAGVADRVVFTGAVSRERTIALLRSADVVVCAARCEPVGHVSLEAMACGVPVVATAVGALADSVVDGVTGLHVPPGRPRLLAKALCGLLGDGVRRQELGAAARDRACARYSWDRIAADTLRAYERAGVRTAGPARRAGQDSAPRR</sequence>
<name>A0A1H9BDB2_9PSEU</name>
<feature type="domain" description="Glycosyl transferase family 1" evidence="3">
    <location>
        <begin position="201"/>
        <end position="349"/>
    </location>
</feature>
<dbReference type="Pfam" id="PF13439">
    <property type="entry name" value="Glyco_transf_4"/>
    <property type="match status" value="1"/>
</dbReference>
<dbReference type="PANTHER" id="PTHR12526">
    <property type="entry name" value="GLYCOSYLTRANSFERASE"/>
    <property type="match status" value="1"/>
</dbReference>
<dbReference type="EMBL" id="FOFT01000001">
    <property type="protein sequence ID" value="SEP86849.1"/>
    <property type="molecule type" value="Genomic_DNA"/>
</dbReference>
<gene>
    <name evidence="5" type="ORF">SAMN05216195_101447</name>
</gene>
<dbReference type="Pfam" id="PF00534">
    <property type="entry name" value="Glycos_transf_1"/>
    <property type="match status" value="1"/>
</dbReference>
<evidence type="ECO:0000259" key="4">
    <source>
        <dbReference type="Pfam" id="PF13439"/>
    </source>
</evidence>
<dbReference type="PANTHER" id="PTHR12526:SF635">
    <property type="entry name" value="GLYCOSYL TRANSFERASE GROUP 1"/>
    <property type="match status" value="1"/>
</dbReference>
<keyword evidence="2 5" id="KW-0808">Transferase</keyword>
<reference evidence="6" key="1">
    <citation type="submission" date="2016-10" db="EMBL/GenBank/DDBJ databases">
        <authorList>
            <person name="Varghese N."/>
            <person name="Submissions S."/>
        </authorList>
    </citation>
    <scope>NUCLEOTIDE SEQUENCE [LARGE SCALE GENOMIC DNA]</scope>
    <source>
        <strain evidence="6">CGMCC 4.578</strain>
    </source>
</reference>
<keyword evidence="6" id="KW-1185">Reference proteome</keyword>